<dbReference type="EMBL" id="VYTZ01000014">
    <property type="protein sequence ID" value="KAA9374766.1"/>
    <property type="molecule type" value="Genomic_DNA"/>
</dbReference>
<dbReference type="Proteomes" id="UP000327011">
    <property type="component" value="Unassembled WGS sequence"/>
</dbReference>
<reference evidence="3 4" key="1">
    <citation type="submission" date="2019-09" db="EMBL/GenBank/DDBJ databases">
        <title>Screening of Novel Bioactive Compounds from Soil-Associated.</title>
        <authorList>
            <person name="Gong X."/>
        </authorList>
    </citation>
    <scope>NUCLEOTIDE SEQUENCE [LARGE SCALE GENOMIC DNA]</scope>
    <source>
        <strain evidence="3 4">Gxj-6</strain>
    </source>
</reference>
<dbReference type="RefSeq" id="WP_150938147.1">
    <property type="nucleotide sequence ID" value="NZ_VYTZ01000014.1"/>
</dbReference>
<gene>
    <name evidence="3" type="ORF">F5972_29600</name>
</gene>
<comment type="caution">
    <text evidence="3">The sequence shown here is derived from an EMBL/GenBank/DDBJ whole genome shotgun (WGS) entry which is preliminary data.</text>
</comment>
<dbReference type="Pfam" id="PF02195">
    <property type="entry name" value="ParB_N"/>
    <property type="match status" value="1"/>
</dbReference>
<proteinExistence type="predicted"/>
<dbReference type="SMART" id="SM00470">
    <property type="entry name" value="ParB"/>
    <property type="match status" value="1"/>
</dbReference>
<evidence type="ECO:0000256" key="1">
    <source>
        <dbReference type="SAM" id="MobiDB-lite"/>
    </source>
</evidence>
<feature type="region of interest" description="Disordered" evidence="1">
    <location>
        <begin position="207"/>
        <end position="237"/>
    </location>
</feature>
<dbReference type="InterPro" id="IPR003115">
    <property type="entry name" value="ParB_N"/>
</dbReference>
<dbReference type="Gene3D" id="3.90.1530.10">
    <property type="entry name" value="Conserved hypothetical protein from pyrococcus furiosus pfu- 392566-001, ParB domain"/>
    <property type="match status" value="1"/>
</dbReference>
<dbReference type="AlphaFoldDB" id="A0A5J5JVI7"/>
<evidence type="ECO:0000259" key="2">
    <source>
        <dbReference type="SMART" id="SM00470"/>
    </source>
</evidence>
<sequence>MQFAPDPDFYSVVEVEISSLSIGGSPRSSGESREHVELLAAATGPLPPIVVHRPTMRVIDGMHRLRAAQLCGRRTIPTRFFDGPEGDAFVLSVRLNIAHGLPLSLPDRKSAAAKIIESHPDWSDRLIASTTGLSAKTISELRRRTAPESPCVARIGRDGRVRSINRVSGRTLAYDLMTKDPSLSFRHIARIAGISPETVRDVRKRMHRGESPVPAGRHKRAVPGELPPAGPVDRPGARRALEQPPAAIVDRLKADPALRLNENGRDLLRLLNIHTIPREDWVKIVDSIPPHCAEIIVQLARGCAQGWRECATRLERKISKT</sequence>
<evidence type="ECO:0000313" key="4">
    <source>
        <dbReference type="Proteomes" id="UP000327011"/>
    </source>
</evidence>
<keyword evidence="4" id="KW-1185">Reference proteome</keyword>
<protein>
    <submittedName>
        <fullName evidence="3">Streptomycin biosynthesis protein</fullName>
    </submittedName>
</protein>
<feature type="domain" description="ParB-like N-terminal" evidence="2">
    <location>
        <begin position="13"/>
        <end position="97"/>
    </location>
</feature>
<dbReference type="InterPro" id="IPR036086">
    <property type="entry name" value="ParB/Sulfiredoxin_sf"/>
</dbReference>
<dbReference type="SUPFAM" id="SSF110849">
    <property type="entry name" value="ParB/Sulfiredoxin"/>
    <property type="match status" value="1"/>
</dbReference>
<name>A0A5J5JVI7_9ACTN</name>
<accession>A0A5J5JVI7</accession>
<organism evidence="3 4">
    <name type="scientific">Microbispora cellulosiformans</name>
    <dbReference type="NCBI Taxonomy" id="2614688"/>
    <lineage>
        <taxon>Bacteria</taxon>
        <taxon>Bacillati</taxon>
        <taxon>Actinomycetota</taxon>
        <taxon>Actinomycetes</taxon>
        <taxon>Streptosporangiales</taxon>
        <taxon>Streptosporangiaceae</taxon>
        <taxon>Microbispora</taxon>
    </lineage>
</organism>
<evidence type="ECO:0000313" key="3">
    <source>
        <dbReference type="EMBL" id="KAA9374766.1"/>
    </source>
</evidence>